<comment type="similarity">
    <text evidence="3 9">Belongs to the FliF family.</text>
</comment>
<proteinExistence type="inferred from homology"/>
<comment type="caution">
    <text evidence="14">The sequence shown here is derived from an EMBL/GenBank/DDBJ whole genome shotgun (WGS) entry which is preliminary data.</text>
</comment>
<feature type="compositionally biased region" description="Acidic residues" evidence="10">
    <location>
        <begin position="321"/>
        <end position="338"/>
    </location>
</feature>
<dbReference type="PIRSF" id="PIRSF004862">
    <property type="entry name" value="FliF"/>
    <property type="match status" value="1"/>
</dbReference>
<dbReference type="PRINTS" id="PR01009">
    <property type="entry name" value="FLGMRINGFLIF"/>
</dbReference>
<dbReference type="PANTHER" id="PTHR30046:SF0">
    <property type="entry name" value="FLAGELLAR M-RING PROTEIN"/>
    <property type="match status" value="1"/>
</dbReference>
<evidence type="ECO:0000313" key="15">
    <source>
        <dbReference type="Proteomes" id="UP001519294"/>
    </source>
</evidence>
<dbReference type="InterPro" id="IPR013556">
    <property type="entry name" value="Flag_M-ring_C"/>
</dbReference>
<evidence type="ECO:0000256" key="6">
    <source>
        <dbReference type="ARBA" id="ARBA00022989"/>
    </source>
</evidence>
<evidence type="ECO:0000256" key="5">
    <source>
        <dbReference type="ARBA" id="ARBA00022692"/>
    </source>
</evidence>
<keyword evidence="5 11" id="KW-0812">Transmembrane</keyword>
<dbReference type="PANTHER" id="PTHR30046">
    <property type="entry name" value="FLAGELLAR M-RING PROTEIN"/>
    <property type="match status" value="1"/>
</dbReference>
<feature type="region of interest" description="Disordered" evidence="10">
    <location>
        <begin position="309"/>
        <end position="338"/>
    </location>
</feature>
<feature type="transmembrane region" description="Helical" evidence="11">
    <location>
        <begin position="25"/>
        <end position="44"/>
    </location>
</feature>
<keyword evidence="8 9" id="KW-0975">Bacterial flagellum</keyword>
<evidence type="ECO:0000256" key="9">
    <source>
        <dbReference type="PIRNR" id="PIRNR004862"/>
    </source>
</evidence>
<reference evidence="14 15" key="1">
    <citation type="submission" date="2021-03" db="EMBL/GenBank/DDBJ databases">
        <title>Genomic Encyclopedia of Type Strains, Phase IV (KMG-IV): sequencing the most valuable type-strain genomes for metagenomic binning, comparative biology and taxonomic classification.</title>
        <authorList>
            <person name="Goeker M."/>
        </authorList>
    </citation>
    <scope>NUCLEOTIDE SEQUENCE [LARGE SCALE GENOMIC DNA]</scope>
    <source>
        <strain evidence="14 15">DSM 25790</strain>
    </source>
</reference>
<dbReference type="Proteomes" id="UP001519294">
    <property type="component" value="Unassembled WGS sequence"/>
</dbReference>
<protein>
    <recommendedName>
        <fullName evidence="9">Flagellar M-ring protein</fullName>
    </recommendedName>
</protein>
<keyword evidence="14" id="KW-0969">Cilium</keyword>
<dbReference type="Pfam" id="PF08345">
    <property type="entry name" value="YscJ_FliF_C"/>
    <property type="match status" value="1"/>
</dbReference>
<feature type="domain" description="Flagellar M-ring C-terminal" evidence="13">
    <location>
        <begin position="257"/>
        <end position="399"/>
    </location>
</feature>
<keyword evidence="4" id="KW-1003">Cell membrane</keyword>
<evidence type="ECO:0000256" key="2">
    <source>
        <dbReference type="ARBA" id="ARBA00004651"/>
    </source>
</evidence>
<feature type="transmembrane region" description="Helical" evidence="11">
    <location>
        <begin position="447"/>
        <end position="468"/>
    </location>
</feature>
<dbReference type="InterPro" id="IPR045851">
    <property type="entry name" value="AMP-bd_C_sf"/>
</dbReference>
<dbReference type="InterPro" id="IPR006182">
    <property type="entry name" value="FliF_N_dom"/>
</dbReference>
<name>A0ABS4S3Y7_9BACI</name>
<evidence type="ECO:0000259" key="12">
    <source>
        <dbReference type="Pfam" id="PF01514"/>
    </source>
</evidence>
<evidence type="ECO:0000256" key="10">
    <source>
        <dbReference type="SAM" id="MobiDB-lite"/>
    </source>
</evidence>
<evidence type="ECO:0000256" key="8">
    <source>
        <dbReference type="ARBA" id="ARBA00023143"/>
    </source>
</evidence>
<dbReference type="EMBL" id="JAGIKX010000001">
    <property type="protein sequence ID" value="MBP2256195.1"/>
    <property type="molecule type" value="Genomic_DNA"/>
</dbReference>
<evidence type="ECO:0000313" key="14">
    <source>
        <dbReference type="EMBL" id="MBP2256195.1"/>
    </source>
</evidence>
<evidence type="ECO:0000256" key="11">
    <source>
        <dbReference type="SAM" id="Phobius"/>
    </source>
</evidence>
<evidence type="ECO:0000256" key="1">
    <source>
        <dbReference type="ARBA" id="ARBA00004117"/>
    </source>
</evidence>
<comment type="subcellular location">
    <subcellularLocation>
        <location evidence="1 9">Bacterial flagellum basal body</location>
    </subcellularLocation>
    <subcellularLocation>
        <location evidence="2">Cell membrane</location>
        <topology evidence="2">Multi-pass membrane protein</topology>
    </subcellularLocation>
</comment>
<dbReference type="Pfam" id="PF01514">
    <property type="entry name" value="YscJ_FliF"/>
    <property type="match status" value="1"/>
</dbReference>
<comment type="function">
    <text evidence="9">The M ring may be actively involved in energy transduction.</text>
</comment>
<keyword evidence="14" id="KW-0282">Flagellum</keyword>
<keyword evidence="7 11" id="KW-0472">Membrane</keyword>
<feature type="region of interest" description="Disordered" evidence="10">
    <location>
        <begin position="477"/>
        <end position="503"/>
    </location>
</feature>
<dbReference type="Gene3D" id="3.30.300.30">
    <property type="match status" value="1"/>
</dbReference>
<evidence type="ECO:0000259" key="13">
    <source>
        <dbReference type="Pfam" id="PF08345"/>
    </source>
</evidence>
<feature type="domain" description="Flagellar M-ring N-terminal" evidence="12">
    <location>
        <begin position="47"/>
        <end position="220"/>
    </location>
</feature>
<evidence type="ECO:0000256" key="4">
    <source>
        <dbReference type="ARBA" id="ARBA00022475"/>
    </source>
</evidence>
<keyword evidence="15" id="KW-1185">Reference proteome</keyword>
<dbReference type="InterPro" id="IPR000067">
    <property type="entry name" value="FlgMring_FliF"/>
</dbReference>
<gene>
    <name evidence="14" type="ORF">J2Z81_000127</name>
</gene>
<dbReference type="RefSeq" id="WP_226370502.1">
    <property type="nucleotide sequence ID" value="NZ_JAGIKX010000001.1"/>
</dbReference>
<evidence type="ECO:0000256" key="7">
    <source>
        <dbReference type="ARBA" id="ARBA00023136"/>
    </source>
</evidence>
<evidence type="ECO:0000256" key="3">
    <source>
        <dbReference type="ARBA" id="ARBA00007971"/>
    </source>
</evidence>
<organism evidence="14 15">
    <name type="scientific">Virgibacillus alimentarius</name>
    <dbReference type="NCBI Taxonomy" id="698769"/>
    <lineage>
        <taxon>Bacteria</taxon>
        <taxon>Bacillati</taxon>
        <taxon>Bacillota</taxon>
        <taxon>Bacilli</taxon>
        <taxon>Bacillales</taxon>
        <taxon>Bacillaceae</taxon>
        <taxon>Virgibacillus</taxon>
    </lineage>
</organism>
<accession>A0ABS4S3Y7</accession>
<keyword evidence="14" id="KW-0966">Cell projection</keyword>
<keyword evidence="6 11" id="KW-1133">Transmembrane helix</keyword>
<dbReference type="NCBIfam" id="TIGR00206">
    <property type="entry name" value="fliF"/>
    <property type="match status" value="1"/>
</dbReference>
<sequence length="537" mass="60604">MKEKIKSFQNAAKNVWMERTKSQKLIFIGSFLIILIIILAIIFYQSNKKLVPLYNNLSLQEVGQIKDELDTRGITYELEEAGTTITVPEDDVDTLLVDLAGQGLPNSGNIDYSSFSENSSWGVTDNEFNVMKLDAMQTELAYLMKEIDGIEDAKVMINMPEEPVFVSDNSEEASASIVLNTKPGYEFKGNQIDSLYHLVSKAIPNLPAENIVIMNQYFEYFDKNTRNAGGNEDKHSYQQMVKKDIEKDIQKRLQQMLGALVGTENVIVSVIADVDFTEENRTEELVHPVDMDNMEGLPVSIETVHETYSGTPPVGGTAGTGDEDIPTYQGTEDDPEGQYELDKETVNNEFNRIRKEIIESPYKVRDLGIQVAVDRVKNGDGKAIQYLSQQDQNAVKEGINSILNSVVSTSIDKDYGEIDPEENISIVFQEFSDNQPFSETAHPFIPVWMYVIGAILLIIITILIILLLRNKKKNAEDEPVSETISTETQPEIPRVNVPELDEQPESELIVRRKQLEKMAKEKPEEFAKLLRSWISEE</sequence>
<dbReference type="InterPro" id="IPR043427">
    <property type="entry name" value="YscJ/FliF"/>
</dbReference>